<accession>A0A1S1WT83</accession>
<evidence type="ECO:0000256" key="1">
    <source>
        <dbReference type="SAM" id="MobiDB-lite"/>
    </source>
</evidence>
<gene>
    <name evidence="2" type="ORF">BI347_22180</name>
</gene>
<evidence type="ECO:0000313" key="2">
    <source>
        <dbReference type="EMBL" id="OHX10487.1"/>
    </source>
</evidence>
<dbReference type="STRING" id="1903179.BI347_22180"/>
<dbReference type="AlphaFoldDB" id="A0A1S1WT83"/>
<name>A0A1S1WT83_9NEIS</name>
<proteinExistence type="predicted"/>
<feature type="compositionally biased region" description="Basic and acidic residues" evidence="1">
    <location>
        <begin position="33"/>
        <end position="50"/>
    </location>
</feature>
<sequence>MDELERLGLARRVSLVQDVKKLVLKLPLVSLRPQEERDMNGTPRAGHDQDSESIENKGVNAGSENDEPDMSRQPEPDISVNNNIYTHTACARDGEAADATRRMAVLLAKVGRSAGVKIGGAQHPDVICWVADGVTPERLRQAVGRARVQIASPEWIPSKYLSRVLDSMREEDAAKSRGLKVIRGGRVPGWKDVPEAEAFQGGAVMNGDFSNRGGDDWVE</sequence>
<dbReference type="Proteomes" id="UP000180088">
    <property type="component" value="Unassembled WGS sequence"/>
</dbReference>
<protein>
    <submittedName>
        <fullName evidence="2">Uncharacterized protein</fullName>
    </submittedName>
</protein>
<feature type="region of interest" description="Disordered" evidence="1">
    <location>
        <begin position="30"/>
        <end position="78"/>
    </location>
</feature>
<evidence type="ECO:0000313" key="3">
    <source>
        <dbReference type="Proteomes" id="UP000180088"/>
    </source>
</evidence>
<organism evidence="2 3">
    <name type="scientific">Chromobacterium sphagni</name>
    <dbReference type="NCBI Taxonomy" id="1903179"/>
    <lineage>
        <taxon>Bacteria</taxon>
        <taxon>Pseudomonadati</taxon>
        <taxon>Pseudomonadota</taxon>
        <taxon>Betaproteobacteria</taxon>
        <taxon>Neisseriales</taxon>
        <taxon>Chromobacteriaceae</taxon>
        <taxon>Chromobacterium</taxon>
    </lineage>
</organism>
<reference evidence="2 3" key="1">
    <citation type="submission" date="2016-09" db="EMBL/GenBank/DDBJ databases">
        <title>Chromobacterium muskegensis sp. nov., an insecticidal bacterium isolated from Sphagnum bogs.</title>
        <authorList>
            <person name="Sparks M.E."/>
            <person name="Blackburn M.B."/>
            <person name="Gundersen-Rindal D.E."/>
            <person name="Mitchell A."/>
            <person name="Farrar R."/>
            <person name="Kuhar D."/>
        </authorList>
    </citation>
    <scope>NUCLEOTIDE SEQUENCE [LARGE SCALE GENOMIC DNA]</scope>
    <source>
        <strain evidence="2 3">37-2</strain>
    </source>
</reference>
<comment type="caution">
    <text evidence="2">The sequence shown here is derived from an EMBL/GenBank/DDBJ whole genome shotgun (WGS) entry which is preliminary data.</text>
</comment>
<dbReference type="EMBL" id="MKCS01000004">
    <property type="protein sequence ID" value="OHX10487.1"/>
    <property type="molecule type" value="Genomic_DNA"/>
</dbReference>